<evidence type="ECO:0000256" key="1">
    <source>
        <dbReference type="SAM" id="MobiDB-lite"/>
    </source>
</evidence>
<comment type="caution">
    <text evidence="2">The sequence shown here is derived from an EMBL/GenBank/DDBJ whole genome shotgun (WGS) entry which is preliminary data.</text>
</comment>
<gene>
    <name evidence="2" type="ORF">S12H4_04168</name>
</gene>
<proteinExistence type="predicted"/>
<feature type="region of interest" description="Disordered" evidence="1">
    <location>
        <begin position="1"/>
        <end position="21"/>
    </location>
</feature>
<dbReference type="AlphaFoldDB" id="X1SXQ1"/>
<reference evidence="2" key="1">
    <citation type="journal article" date="2014" name="Front. Microbiol.">
        <title>High frequency of phylogenetically diverse reductive dehalogenase-homologous genes in deep subseafloor sedimentary metagenomes.</title>
        <authorList>
            <person name="Kawai M."/>
            <person name="Futagami T."/>
            <person name="Toyoda A."/>
            <person name="Takaki Y."/>
            <person name="Nishi S."/>
            <person name="Hori S."/>
            <person name="Arai W."/>
            <person name="Tsubouchi T."/>
            <person name="Morono Y."/>
            <person name="Uchiyama I."/>
            <person name="Ito T."/>
            <person name="Fujiyama A."/>
            <person name="Inagaki F."/>
            <person name="Takami H."/>
        </authorList>
    </citation>
    <scope>NUCLEOTIDE SEQUENCE</scope>
    <source>
        <strain evidence="2">Expedition CK06-06</strain>
    </source>
</reference>
<sequence length="75" mass="8451">MEIRGTVKRDENGTIHISPRTKNDASKLEAVFLDWITKGYIEVDKIGKGGQIKWLLTPSGIKNIKTIVEKRKDNG</sequence>
<feature type="compositionally biased region" description="Basic and acidic residues" evidence="1">
    <location>
        <begin position="1"/>
        <end position="13"/>
    </location>
</feature>
<organism evidence="2">
    <name type="scientific">marine sediment metagenome</name>
    <dbReference type="NCBI Taxonomy" id="412755"/>
    <lineage>
        <taxon>unclassified sequences</taxon>
        <taxon>metagenomes</taxon>
        <taxon>ecological metagenomes</taxon>
    </lineage>
</organism>
<evidence type="ECO:0000313" key="2">
    <source>
        <dbReference type="EMBL" id="GAI72584.1"/>
    </source>
</evidence>
<protein>
    <recommendedName>
        <fullName evidence="3">ArnR1-like winged helix-turn-helix domain-containing protein</fullName>
    </recommendedName>
</protein>
<accession>X1SXQ1</accession>
<name>X1SXQ1_9ZZZZ</name>
<dbReference type="EMBL" id="BARW01001249">
    <property type="protein sequence ID" value="GAI72584.1"/>
    <property type="molecule type" value="Genomic_DNA"/>
</dbReference>
<evidence type="ECO:0008006" key="3">
    <source>
        <dbReference type="Google" id="ProtNLM"/>
    </source>
</evidence>